<name>A0A8H6KX70_9PEZI</name>
<keyword evidence="3" id="KW-1185">Reference proteome</keyword>
<comment type="caution">
    <text evidence="2">The sequence shown here is derived from an EMBL/GenBank/DDBJ whole genome shotgun (WGS) entry which is preliminary data.</text>
</comment>
<feature type="region of interest" description="Disordered" evidence="1">
    <location>
        <begin position="91"/>
        <end position="114"/>
    </location>
</feature>
<proteinExistence type="predicted"/>
<organism evidence="2 3">
    <name type="scientific">Colletotrichum musicola</name>
    <dbReference type="NCBI Taxonomy" id="2175873"/>
    <lineage>
        <taxon>Eukaryota</taxon>
        <taxon>Fungi</taxon>
        <taxon>Dikarya</taxon>
        <taxon>Ascomycota</taxon>
        <taxon>Pezizomycotina</taxon>
        <taxon>Sordariomycetes</taxon>
        <taxon>Hypocreomycetidae</taxon>
        <taxon>Glomerellales</taxon>
        <taxon>Glomerellaceae</taxon>
        <taxon>Colletotrichum</taxon>
        <taxon>Colletotrichum orchidearum species complex</taxon>
    </lineage>
</organism>
<evidence type="ECO:0000313" key="3">
    <source>
        <dbReference type="Proteomes" id="UP000639643"/>
    </source>
</evidence>
<reference evidence="2" key="1">
    <citation type="journal article" date="2020" name="Phytopathology">
        <title>Genome Sequence Resources of Colletotrichum truncatum, C. plurivorum, C. musicola, and C. sojae: Four Species Pathogenic to Soybean (Glycine max).</title>
        <authorList>
            <person name="Rogerio F."/>
            <person name="Boufleur T.R."/>
            <person name="Ciampi-Guillardi M."/>
            <person name="Sukno S.A."/>
            <person name="Thon M.R."/>
            <person name="Massola Junior N.S."/>
            <person name="Baroncelli R."/>
        </authorList>
    </citation>
    <scope>NUCLEOTIDE SEQUENCE</scope>
    <source>
        <strain evidence="2">LFN0074</strain>
    </source>
</reference>
<evidence type="ECO:0000256" key="1">
    <source>
        <dbReference type="SAM" id="MobiDB-lite"/>
    </source>
</evidence>
<evidence type="ECO:0000313" key="2">
    <source>
        <dbReference type="EMBL" id="KAF6839334.1"/>
    </source>
</evidence>
<protein>
    <submittedName>
        <fullName evidence="2">Uncharacterized protein</fullName>
    </submittedName>
</protein>
<dbReference type="AlphaFoldDB" id="A0A8H6KX70"/>
<sequence>MEGAGPKMDPPSTRPPRGAEWSNLPTFLHRPSIHLNPSFAAAPATTKPKLPTPIALTTQRWRPGRLPRPCSGTTYEVFSAAAARRNLPFPVVPERGNLMGGRVTGQGLSPPAFE</sequence>
<gene>
    <name evidence="2" type="ORF">CMUS01_04272</name>
</gene>
<accession>A0A8H6KX70</accession>
<dbReference type="EMBL" id="WIGM01000114">
    <property type="protein sequence ID" value="KAF6839334.1"/>
    <property type="molecule type" value="Genomic_DNA"/>
</dbReference>
<dbReference type="Proteomes" id="UP000639643">
    <property type="component" value="Unassembled WGS sequence"/>
</dbReference>
<feature type="region of interest" description="Disordered" evidence="1">
    <location>
        <begin position="1"/>
        <end position="25"/>
    </location>
</feature>